<evidence type="ECO:0000313" key="2">
    <source>
        <dbReference type="EMBL" id="ARV77261.1"/>
    </source>
</evidence>
<dbReference type="OrthoDB" id="13033at10239"/>
<keyword evidence="1" id="KW-0175">Coiled coil</keyword>
<proteinExistence type="predicted"/>
<sequence>MKAIIDYLKSLVPVCERSDMLKIVSGLRDEHNDSLMPVLQTIRETLGDKPLTSKLYKDYEIRLRRYVNYGNNQSALGLLLKSLENMQALFPFVEKEIREHFGPQVATASLTYDSVNVLRFLDSMALYIRYGRKFLLKVIADESAALGGTRPELVRGEQEYLDNNLDNFAGLFPAMLKTEGELRAIFRKVSTAMVDEATSDLAYSSLGGEKIDPLRLANFSPQKNWLMGLGRAWVEWQVARHRSAKEDLIALQMRLQELKELQDSGKASPAVQKMIGNLQDRITKMDSKLNKVEEDALEDRSVLV</sequence>
<organism evidence="2 3">
    <name type="scientific">Pseudomonas phage Noxifer</name>
    <dbReference type="NCBI Taxonomy" id="2006684"/>
    <lineage>
        <taxon>Viruses</taxon>
        <taxon>Duplodnaviria</taxon>
        <taxon>Heunggongvirae</taxon>
        <taxon>Uroviricota</taxon>
        <taxon>Caudoviricetes</taxon>
        <taxon>Chimalliviridae</taxon>
        <taxon>Noxifervirus</taxon>
        <taxon>Noxifervirus noxifer</taxon>
    </lineage>
</organism>
<name>A0A1Y0SUT2_9CAUD</name>
<dbReference type="EMBL" id="MF063068">
    <property type="protein sequence ID" value="ARV77261.1"/>
    <property type="molecule type" value="Genomic_DNA"/>
</dbReference>
<gene>
    <name evidence="2" type="ORF">NOXIFER_91</name>
</gene>
<reference evidence="2 3" key="1">
    <citation type="submission" date="2017-05" db="EMBL/GenBank/DDBJ databases">
        <authorList>
            <person name="Song R."/>
            <person name="Chenine A.L."/>
            <person name="Ruprecht R.M."/>
        </authorList>
    </citation>
    <scope>NUCLEOTIDE SEQUENCE [LARGE SCALE GENOMIC DNA]</scope>
</reference>
<accession>A0A1Y0SUT2</accession>
<evidence type="ECO:0000313" key="3">
    <source>
        <dbReference type="Proteomes" id="UP000224829"/>
    </source>
</evidence>
<keyword evidence="3" id="KW-1185">Reference proteome</keyword>
<protein>
    <submittedName>
        <fullName evidence="2">Virion structural protein</fullName>
    </submittedName>
</protein>
<dbReference type="Proteomes" id="UP000224829">
    <property type="component" value="Segment"/>
</dbReference>
<evidence type="ECO:0000256" key="1">
    <source>
        <dbReference type="SAM" id="Coils"/>
    </source>
</evidence>
<feature type="coiled-coil region" evidence="1">
    <location>
        <begin position="241"/>
        <end position="295"/>
    </location>
</feature>